<reference evidence="2 3" key="1">
    <citation type="submission" date="2019-08" db="EMBL/GenBank/DDBJ databases">
        <title>Genome of Aequorivita lipolytica Y10-2 (type strain).</title>
        <authorList>
            <person name="Bowman J.P."/>
        </authorList>
    </citation>
    <scope>NUCLEOTIDE SEQUENCE [LARGE SCALE GENOMIC DNA]</scope>
    <source>
        <strain evidence="2 3">Y10-2</strain>
    </source>
</reference>
<feature type="transmembrane region" description="Helical" evidence="1">
    <location>
        <begin position="12"/>
        <end position="35"/>
    </location>
</feature>
<dbReference type="AlphaFoldDB" id="A0A5C6YM33"/>
<dbReference type="OrthoDB" id="1444868at2"/>
<evidence type="ECO:0000313" key="2">
    <source>
        <dbReference type="EMBL" id="TXD68287.1"/>
    </source>
</evidence>
<evidence type="ECO:0000256" key="1">
    <source>
        <dbReference type="SAM" id="Phobius"/>
    </source>
</evidence>
<gene>
    <name evidence="2" type="ORF">ESV24_12535</name>
</gene>
<keyword evidence="1" id="KW-0812">Transmembrane</keyword>
<evidence type="ECO:0000313" key="3">
    <source>
        <dbReference type="Proteomes" id="UP000321945"/>
    </source>
</evidence>
<accession>A0A5C6YM33</accession>
<dbReference type="RefSeq" id="WP_111816785.1">
    <property type="nucleotide sequence ID" value="NZ_CBCRZQ010000010.1"/>
</dbReference>
<feature type="transmembrane region" description="Helical" evidence="1">
    <location>
        <begin position="126"/>
        <end position="150"/>
    </location>
</feature>
<keyword evidence="1" id="KW-0472">Membrane</keyword>
<name>A0A5C6YM33_9FLAO</name>
<keyword evidence="3" id="KW-1185">Reference proteome</keyword>
<feature type="transmembrane region" description="Helical" evidence="1">
    <location>
        <begin position="55"/>
        <end position="73"/>
    </location>
</feature>
<dbReference type="Proteomes" id="UP000321945">
    <property type="component" value="Unassembled WGS sequence"/>
</dbReference>
<proteinExistence type="predicted"/>
<dbReference type="EMBL" id="VORU01000012">
    <property type="protein sequence ID" value="TXD68287.1"/>
    <property type="molecule type" value="Genomic_DNA"/>
</dbReference>
<keyword evidence="1" id="KW-1133">Transmembrane helix</keyword>
<organism evidence="2 3">
    <name type="scientific">Aequorivita lipolytica</name>
    <dbReference type="NCBI Taxonomy" id="153267"/>
    <lineage>
        <taxon>Bacteria</taxon>
        <taxon>Pseudomonadati</taxon>
        <taxon>Bacteroidota</taxon>
        <taxon>Flavobacteriia</taxon>
        <taxon>Flavobacteriales</taxon>
        <taxon>Flavobacteriaceae</taxon>
        <taxon>Aequorivita</taxon>
    </lineage>
</organism>
<protein>
    <submittedName>
        <fullName evidence="2">Uncharacterized protein</fullName>
    </submittedName>
</protein>
<comment type="caution">
    <text evidence="2">The sequence shown here is derived from an EMBL/GenBank/DDBJ whole genome shotgun (WGS) entry which is preliminary data.</text>
</comment>
<sequence length="180" mass="19671">MKNFFTKHKRSLYGGLATTIFAGLGAFLLGDISGYEAKSLITSSLDGINMLCNTIVLASATILALLLTLLGISSGTDSQFKKAHYEQVLTIAKFDTILFVGALMLFQLFNIPIAESDSLPTSWFAYIYWSTLFFSSVLSGLMVTVILLLYSTVINIIAIVGLDENNSLLNEDESEEDESK</sequence>
<feature type="transmembrane region" description="Helical" evidence="1">
    <location>
        <begin position="94"/>
        <end position="114"/>
    </location>
</feature>